<gene>
    <name evidence="2" type="ORF">GA0070558_12884</name>
</gene>
<protein>
    <submittedName>
        <fullName evidence="2">Uncharacterized protein</fullName>
    </submittedName>
</protein>
<evidence type="ECO:0000313" key="3">
    <source>
        <dbReference type="Proteomes" id="UP000199375"/>
    </source>
</evidence>
<evidence type="ECO:0000313" key="2">
    <source>
        <dbReference type="EMBL" id="SCF10570.1"/>
    </source>
</evidence>
<evidence type="ECO:0000256" key="1">
    <source>
        <dbReference type="SAM" id="MobiDB-lite"/>
    </source>
</evidence>
<dbReference type="EMBL" id="FMCW01000028">
    <property type="protein sequence ID" value="SCF10570.1"/>
    <property type="molecule type" value="Genomic_DNA"/>
</dbReference>
<dbReference type="Proteomes" id="UP000199375">
    <property type="component" value="Unassembled WGS sequence"/>
</dbReference>
<feature type="region of interest" description="Disordered" evidence="1">
    <location>
        <begin position="161"/>
        <end position="191"/>
    </location>
</feature>
<sequence>MGKKHRLPGGDSMRFSVVEFGYDRRQVDSCLDQLAVRLSRLAARAEGAAGAGRDWDRFRDEAARLCELVEHRPELAAGADGARAALGDVEREAAGILAQARFELDAAREEARRVREQVYAEALSARRDFEAALAARRRREARVDEILAGPAVAVDTPTAAAAVPSGGVPSTRVGTAGVTVEPPGDWGSRVA</sequence>
<organism evidence="2 3">
    <name type="scientific">Micromonospora haikouensis</name>
    <dbReference type="NCBI Taxonomy" id="686309"/>
    <lineage>
        <taxon>Bacteria</taxon>
        <taxon>Bacillati</taxon>
        <taxon>Actinomycetota</taxon>
        <taxon>Actinomycetes</taxon>
        <taxon>Micromonosporales</taxon>
        <taxon>Micromonosporaceae</taxon>
        <taxon>Micromonospora</taxon>
    </lineage>
</organism>
<dbReference type="AlphaFoldDB" id="A0A1C4XPX4"/>
<proteinExistence type="predicted"/>
<reference evidence="2 3" key="1">
    <citation type="submission" date="2016-06" db="EMBL/GenBank/DDBJ databases">
        <authorList>
            <person name="Kjaerup R.B."/>
            <person name="Dalgaard T.S."/>
            <person name="Juul-Madsen H.R."/>
        </authorList>
    </citation>
    <scope>NUCLEOTIDE SEQUENCE [LARGE SCALE GENOMIC DNA]</scope>
    <source>
        <strain evidence="2 3">DSM 45626</strain>
    </source>
</reference>
<accession>A0A1C4XPX4</accession>
<name>A0A1C4XPX4_9ACTN</name>